<dbReference type="HOGENOM" id="CLU_018288_2_0_2"/>
<evidence type="ECO:0000259" key="7">
    <source>
        <dbReference type="PROSITE" id="PS51918"/>
    </source>
</evidence>
<dbReference type="KEGG" id="mhi:Mhar_1431"/>
<accession>G7WKG8</accession>
<dbReference type="GO" id="GO:0051539">
    <property type="term" value="F:4 iron, 4 sulfur cluster binding"/>
    <property type="evidence" value="ECO:0007669"/>
    <property type="project" value="UniProtKB-KW"/>
</dbReference>
<evidence type="ECO:0000313" key="9">
    <source>
        <dbReference type="Proteomes" id="UP000005877"/>
    </source>
</evidence>
<dbReference type="SMART" id="SM00729">
    <property type="entry name" value="Elp3"/>
    <property type="match status" value="1"/>
</dbReference>
<dbReference type="GO" id="GO:0005506">
    <property type="term" value="F:iron ion binding"/>
    <property type="evidence" value="ECO:0007669"/>
    <property type="project" value="UniProtKB-UniRule"/>
</dbReference>
<keyword evidence="4 6" id="KW-0408">Iron</keyword>
<dbReference type="Gene3D" id="3.80.30.20">
    <property type="entry name" value="tm_1862 like domain"/>
    <property type="match status" value="1"/>
</dbReference>
<dbReference type="EMBL" id="CP003117">
    <property type="protein sequence ID" value="AET64795.1"/>
    <property type="molecule type" value="Genomic_DNA"/>
</dbReference>
<dbReference type="InterPro" id="IPR013704">
    <property type="entry name" value="UPF0313_N"/>
</dbReference>
<evidence type="ECO:0000256" key="5">
    <source>
        <dbReference type="ARBA" id="ARBA00023014"/>
    </source>
</evidence>
<keyword evidence="5 6" id="KW-0411">Iron-sulfur</keyword>
<dbReference type="Pfam" id="PF08497">
    <property type="entry name" value="Radical_SAM_N"/>
    <property type="match status" value="1"/>
</dbReference>
<dbReference type="InterPro" id="IPR007197">
    <property type="entry name" value="rSAM"/>
</dbReference>
<dbReference type="HAMAP" id="MF_01251">
    <property type="entry name" value="UPF0313"/>
    <property type="match status" value="1"/>
</dbReference>
<proteinExistence type="inferred from homology"/>
<dbReference type="SFLD" id="SFLDG01069">
    <property type="entry name" value="UPF0313"/>
    <property type="match status" value="1"/>
</dbReference>
<reference evidence="8 9" key="1">
    <citation type="journal article" date="2012" name="PLoS ONE">
        <title>The genome characteristics and predicted function of methyl-group oxidation pathway in the obligate aceticlastic methanogens, Methanosaeta spp.</title>
        <authorList>
            <person name="Zhu J."/>
            <person name="Zheng H."/>
            <person name="Ai G."/>
            <person name="Zhang G."/>
            <person name="Liu D."/>
            <person name="Liu X."/>
            <person name="Dong X."/>
        </authorList>
    </citation>
    <scope>NUCLEOTIDE SEQUENCE [LARGE SCALE GENOMIC DNA]</scope>
    <source>
        <strain evidence="8 9">6Ac</strain>
    </source>
</reference>
<dbReference type="AlphaFoldDB" id="G7WKG8"/>
<dbReference type="InterPro" id="IPR006638">
    <property type="entry name" value="Elp3/MiaA/NifB-like_rSAM"/>
</dbReference>
<evidence type="ECO:0000256" key="3">
    <source>
        <dbReference type="ARBA" id="ARBA00022723"/>
    </source>
</evidence>
<feature type="domain" description="Radical SAM core" evidence="7">
    <location>
        <begin position="298"/>
        <end position="578"/>
    </location>
</feature>
<dbReference type="SUPFAM" id="SSF102114">
    <property type="entry name" value="Radical SAM enzymes"/>
    <property type="match status" value="1"/>
</dbReference>
<comment type="cofactor">
    <cofactor evidence="6">
        <name>[4Fe-4S] cluster</name>
        <dbReference type="ChEBI" id="CHEBI:49883"/>
    </cofactor>
    <text evidence="6">Binds 1 [4Fe-4S] cluster. The cluster is coordinated with 3 cysteines and an exchangeable S-adenosyl-L-methionine.</text>
</comment>
<keyword evidence="3 6" id="KW-0479">Metal-binding</keyword>
<dbReference type="Pfam" id="PF04055">
    <property type="entry name" value="Radical_SAM"/>
    <property type="match status" value="1"/>
</dbReference>
<dbReference type="OrthoDB" id="358785at2157"/>
<dbReference type="GeneID" id="12510600"/>
<dbReference type="GO" id="GO:0003824">
    <property type="term" value="F:catalytic activity"/>
    <property type="evidence" value="ECO:0007669"/>
    <property type="project" value="InterPro"/>
</dbReference>
<feature type="binding site" evidence="6">
    <location>
        <position position="319"/>
    </location>
    <ligand>
        <name>[4Fe-4S] cluster</name>
        <dbReference type="ChEBI" id="CHEBI:49883"/>
        <note>4Fe-4S-S-AdoMet</note>
    </ligand>
</feature>
<gene>
    <name evidence="8" type="ordered locus">Mhar_1431</name>
</gene>
<dbReference type="InterPro" id="IPR024560">
    <property type="entry name" value="UPF0313_C"/>
</dbReference>
<dbReference type="PANTHER" id="PTHR32331:SF0">
    <property type="entry name" value="UPF0313 PROTEIN YGIQ"/>
    <property type="match status" value="1"/>
</dbReference>
<comment type="similarity">
    <text evidence="6">Belongs to the UPF0313 family.</text>
</comment>
<dbReference type="SFLD" id="SFLDS00029">
    <property type="entry name" value="Radical_SAM"/>
    <property type="match status" value="1"/>
</dbReference>
<feature type="binding site" evidence="6">
    <location>
        <position position="312"/>
    </location>
    <ligand>
        <name>[4Fe-4S] cluster</name>
        <dbReference type="ChEBI" id="CHEBI:49883"/>
        <note>4Fe-4S-S-AdoMet</note>
    </ligand>
</feature>
<feature type="binding site" evidence="6">
    <location>
        <position position="316"/>
    </location>
    <ligand>
        <name>[4Fe-4S] cluster</name>
        <dbReference type="ChEBI" id="CHEBI:49883"/>
        <note>4Fe-4S-S-AdoMet</note>
    </ligand>
</feature>
<keyword evidence="2 6" id="KW-0949">S-adenosyl-L-methionine</keyword>
<evidence type="ECO:0000256" key="1">
    <source>
        <dbReference type="ARBA" id="ARBA00022485"/>
    </source>
</evidence>
<dbReference type="PANTHER" id="PTHR32331">
    <property type="entry name" value="UPF0313 PROTEIN YGIQ"/>
    <property type="match status" value="1"/>
</dbReference>
<evidence type="ECO:0000256" key="4">
    <source>
        <dbReference type="ARBA" id="ARBA00023004"/>
    </source>
</evidence>
<evidence type="ECO:0000256" key="2">
    <source>
        <dbReference type="ARBA" id="ARBA00022691"/>
    </source>
</evidence>
<keyword evidence="1 6" id="KW-0004">4Fe-4S</keyword>
<name>G7WKG8_METH6</name>
<evidence type="ECO:0000256" key="6">
    <source>
        <dbReference type="HAMAP-Rule" id="MF_01251"/>
    </source>
</evidence>
<keyword evidence="9" id="KW-1185">Reference proteome</keyword>
<dbReference type="PROSITE" id="PS01278">
    <property type="entry name" value="MTTASE_RADICAL"/>
    <property type="match status" value="1"/>
</dbReference>
<protein>
    <submittedName>
        <fullName evidence="8">Radical SAM N-terminal domain protein</fullName>
    </submittedName>
</protein>
<dbReference type="PATRIC" id="fig|1110509.7.peg.1590"/>
<dbReference type="InterPro" id="IPR020612">
    <property type="entry name" value="Methylthiotransferase_CS"/>
</dbReference>
<sequence>MKQRGPSPLPISMEEARRDGIDRFDVVLVSGDGYVDHPSFGVGLIGRVLQDAGYSVGVVPQPDFRREDDFRALGAPRLFFGVASGNVDSMVNNYSPALRRRRRDVYSPGGRPLRPDRAAIVYANRVHALFPDVPVILGGIEASLRRFAHYDFWSDSVRGSILADAPADLVVYGMGERPILEVARRLAGGEEVGAIRDVPGTAFKMEVREWRVSERQGLVEIPSFGEVAADKMRYAEAFRLHYGEQDPFRGRTIVQPHPKTVVVANPPSLPLTTEELDEIYELPFTRAAHPSYREEIPALEPVRFSITTHRGCFGSCSFCSLTHHQGRIVQSRSIESVVREAEGLTSLPGFKGVIQDVGGPTANMYGMACSRWRAGAGAAGGVGACADRLCSPDCPTLKADHRRQVELLRRLREIPGVKRVFVTSGIRHDLILADRTGAGEEYLYDLSCHHVSGHLKVAPEHVSDRVLARMHKPPRAALEEFRDEFKRASRKVGKEQYLVPYFISGHPGCELRDMVELAEYLRDHRLRSEQVQDFTPTPMTVSTCIYHTGLDPFTGSPVHVPRGREKEIQRALLQYWDKRNEGLVREGLRLAGREDLIGDGPECLVPKG</sequence>
<dbReference type="STRING" id="1110509.Mhar_1431"/>
<dbReference type="Proteomes" id="UP000005877">
    <property type="component" value="Chromosome"/>
</dbReference>
<dbReference type="RefSeq" id="WP_014586979.1">
    <property type="nucleotide sequence ID" value="NC_017527.1"/>
</dbReference>
<evidence type="ECO:0000313" key="8">
    <source>
        <dbReference type="EMBL" id="AET64795.1"/>
    </source>
</evidence>
<dbReference type="NCBIfam" id="TIGR03904">
    <property type="entry name" value="SAM_YgiQ"/>
    <property type="match status" value="1"/>
</dbReference>
<dbReference type="InterPro" id="IPR058240">
    <property type="entry name" value="rSAM_sf"/>
</dbReference>
<dbReference type="Pfam" id="PF11842">
    <property type="entry name" value="DUF3362"/>
    <property type="match status" value="1"/>
</dbReference>
<organism evidence="8 9">
    <name type="scientific">Methanothrix harundinacea (strain 6Ac)</name>
    <name type="common">Methanosaeta harundinacea</name>
    <dbReference type="NCBI Taxonomy" id="1110509"/>
    <lineage>
        <taxon>Archaea</taxon>
        <taxon>Methanobacteriati</taxon>
        <taxon>Methanobacteriota</taxon>
        <taxon>Stenosarchaea group</taxon>
        <taxon>Methanomicrobia</taxon>
        <taxon>Methanotrichales</taxon>
        <taxon>Methanotrichaceae</taxon>
        <taxon>Methanothrix</taxon>
    </lineage>
</organism>
<dbReference type="InterPro" id="IPR023404">
    <property type="entry name" value="rSAM_horseshoe"/>
</dbReference>
<dbReference type="InterPro" id="IPR022946">
    <property type="entry name" value="UPF0313"/>
</dbReference>
<dbReference type="PROSITE" id="PS51918">
    <property type="entry name" value="RADICAL_SAM"/>
    <property type="match status" value="1"/>
</dbReference>
<dbReference type="SFLD" id="SFLDG01082">
    <property type="entry name" value="B12-binding_domain_containing"/>
    <property type="match status" value="1"/>
</dbReference>